<sequence>MSDTKNNIDGFYNKIYTTYKPEDYFDEIEIKVNYYKNNVNIKYYRYH</sequence>
<reference evidence="1 2" key="1">
    <citation type="submission" date="2018-12" db="EMBL/GenBank/DDBJ databases">
        <authorList>
            <consortium name="Pathogen Informatics"/>
        </authorList>
    </citation>
    <scope>NUCLEOTIDE SEQUENCE [LARGE SCALE GENOMIC DNA]</scope>
    <source>
        <strain evidence="1 2">NCTC10976</strain>
    </source>
</reference>
<dbReference type="Proteomes" id="UP000275510">
    <property type="component" value="Chromosome"/>
</dbReference>
<dbReference type="EMBL" id="LR134515">
    <property type="protein sequence ID" value="VEJ16910.1"/>
    <property type="molecule type" value="Genomic_DNA"/>
</dbReference>
<accession>A0A448TZ22</accession>
<evidence type="ECO:0000313" key="1">
    <source>
        <dbReference type="EMBL" id="VEJ16910.1"/>
    </source>
</evidence>
<evidence type="ECO:0000313" key="2">
    <source>
        <dbReference type="Proteomes" id="UP000275510"/>
    </source>
</evidence>
<gene>
    <name evidence="1" type="ORF">NCTC10976_01014</name>
</gene>
<organism evidence="1 2">
    <name type="scientific">Actinobacillus pleuropneumoniae</name>
    <name type="common">Haemophilus pleuropneumoniae</name>
    <dbReference type="NCBI Taxonomy" id="715"/>
    <lineage>
        <taxon>Bacteria</taxon>
        <taxon>Pseudomonadati</taxon>
        <taxon>Pseudomonadota</taxon>
        <taxon>Gammaproteobacteria</taxon>
        <taxon>Pasteurellales</taxon>
        <taxon>Pasteurellaceae</taxon>
        <taxon>Actinobacillus</taxon>
    </lineage>
</organism>
<proteinExistence type="predicted"/>
<protein>
    <submittedName>
        <fullName evidence="1">Uncharacterized protein</fullName>
    </submittedName>
</protein>
<name>A0A448TZ22_ACTPL</name>
<dbReference type="AlphaFoldDB" id="A0A448TZ22"/>